<dbReference type="NCBIfam" id="TIGR02395">
    <property type="entry name" value="rpoN_sigma"/>
    <property type="match status" value="1"/>
</dbReference>
<dbReference type="GO" id="GO:0006352">
    <property type="term" value="P:DNA-templated transcription initiation"/>
    <property type="evidence" value="ECO:0007669"/>
    <property type="project" value="InterPro"/>
</dbReference>
<dbReference type="OrthoDB" id="9814402at2"/>
<organism evidence="11 12">
    <name type="scientific">Vagococcus salmoninarum</name>
    <dbReference type="NCBI Taxonomy" id="2739"/>
    <lineage>
        <taxon>Bacteria</taxon>
        <taxon>Bacillati</taxon>
        <taxon>Bacillota</taxon>
        <taxon>Bacilli</taxon>
        <taxon>Lactobacillales</taxon>
        <taxon>Enterococcaceae</taxon>
        <taxon>Vagococcus</taxon>
    </lineage>
</organism>
<evidence type="ECO:0000256" key="7">
    <source>
        <dbReference type="ARBA" id="ARBA00023125"/>
    </source>
</evidence>
<keyword evidence="12" id="KW-1185">Reference proteome</keyword>
<dbReference type="Pfam" id="PF04552">
    <property type="entry name" value="Sigma54_DBD"/>
    <property type="match status" value="1"/>
</dbReference>
<dbReference type="PROSITE" id="PS00718">
    <property type="entry name" value="SIGMA54_2"/>
    <property type="match status" value="1"/>
</dbReference>
<dbReference type="PANTHER" id="PTHR32248:SF4">
    <property type="entry name" value="RNA POLYMERASE SIGMA-54 FACTOR"/>
    <property type="match status" value="1"/>
</dbReference>
<keyword evidence="8" id="KW-0804">Transcription</keyword>
<evidence type="ECO:0000256" key="6">
    <source>
        <dbReference type="ARBA" id="ARBA00023082"/>
    </source>
</evidence>
<keyword evidence="4" id="KW-0548">Nucleotidyltransferase</keyword>
<evidence type="ECO:0000313" key="11">
    <source>
        <dbReference type="EMBL" id="RST94951.1"/>
    </source>
</evidence>
<dbReference type="InterPro" id="IPR038709">
    <property type="entry name" value="RpoN_core-bd_sf"/>
</dbReference>
<protein>
    <submittedName>
        <fullName evidence="11">RNA polymerase factor sigma-54</fullName>
    </submittedName>
</protein>
<keyword evidence="3" id="KW-0808">Transferase</keyword>
<evidence type="ECO:0000256" key="1">
    <source>
        <dbReference type="ARBA" id="ARBA00008798"/>
    </source>
</evidence>
<dbReference type="Pfam" id="PF00309">
    <property type="entry name" value="Sigma54_AID"/>
    <property type="match status" value="1"/>
</dbReference>
<evidence type="ECO:0000256" key="8">
    <source>
        <dbReference type="ARBA" id="ARBA00023163"/>
    </source>
</evidence>
<feature type="domain" description="RNA polymerase sigma factor 54 DNA-binding" evidence="9">
    <location>
        <begin position="281"/>
        <end position="440"/>
    </location>
</feature>
<keyword evidence="5" id="KW-0805">Transcription regulation</keyword>
<dbReference type="AlphaFoldDB" id="A0A429ZMN5"/>
<name>A0A429ZMN5_9ENTE</name>
<feature type="domain" description="RNA polymerase sigma factor 54 core-binding" evidence="10">
    <location>
        <begin position="82"/>
        <end position="267"/>
    </location>
</feature>
<proteinExistence type="inferred from homology"/>
<dbReference type="InterPro" id="IPR000394">
    <property type="entry name" value="RNA_pol_sigma_54"/>
</dbReference>
<evidence type="ECO:0000256" key="5">
    <source>
        <dbReference type="ARBA" id="ARBA00023015"/>
    </source>
</evidence>
<dbReference type="Proteomes" id="UP000287239">
    <property type="component" value="Unassembled WGS sequence"/>
</dbReference>
<dbReference type="PIRSF" id="PIRSF000774">
    <property type="entry name" value="RpoN"/>
    <property type="match status" value="1"/>
</dbReference>
<dbReference type="GO" id="GO:0003677">
    <property type="term" value="F:DNA binding"/>
    <property type="evidence" value="ECO:0007669"/>
    <property type="project" value="UniProtKB-KW"/>
</dbReference>
<keyword evidence="6" id="KW-0731">Sigma factor</keyword>
<sequence>MQFNQNFSQQQKQMQKMAMTQQLQQSIQMLQYNTEDLRSFLENKALENPLMDVKVESDYAEQPIRKSSNQNYQEQENNYLNQIPDRSISLFEFLLEQIHLNYRDTYLRQLIIFLVEYIDVNGYLTIALEEAMTVTGASYIQMLDGLTLLQQLDPAGVGARDLQECLLLQIERDDQAPELAYIVIEEEFENFANRKWQEVATKYAVERSVIQGIHDYVQLLSPFPGAAFGDTDEQFINPDLLVKISEDKLQVLSTRSGAPVIEFQQSYFDKMEKTGDREVKKYIKEKKSEFDWIKRSVEQRGDTILRVGTEIVTRQREFFLQSERPLKPMTLKEIAEVIDVHESTVSRSINGKYLQTTFGIFELKSFFSTGLSQDNGDEDVSAANIQRRMKQLIDQEDKNKPLSDQKLVDLLKAEALVLSRRTVAKYRDILNIPSSAKRRRYD</sequence>
<dbReference type="GO" id="GO:0001216">
    <property type="term" value="F:DNA-binding transcription activator activity"/>
    <property type="evidence" value="ECO:0007669"/>
    <property type="project" value="InterPro"/>
</dbReference>
<evidence type="ECO:0000256" key="4">
    <source>
        <dbReference type="ARBA" id="ARBA00022695"/>
    </source>
</evidence>
<dbReference type="PROSITE" id="PS00717">
    <property type="entry name" value="SIGMA54_1"/>
    <property type="match status" value="1"/>
</dbReference>
<evidence type="ECO:0000256" key="3">
    <source>
        <dbReference type="ARBA" id="ARBA00022679"/>
    </source>
</evidence>
<comment type="similarity">
    <text evidence="1">Belongs to the sigma-54 factor family.</text>
</comment>
<accession>A0A429ZMN5</accession>
<dbReference type="RefSeq" id="WP_126780198.1">
    <property type="nucleotide sequence ID" value="NZ_NGJU01000012.1"/>
</dbReference>
<dbReference type="Gene3D" id="1.10.10.1330">
    <property type="entry name" value="RNA polymerase sigma-54 factor, core-binding domain"/>
    <property type="match status" value="1"/>
</dbReference>
<evidence type="ECO:0000256" key="2">
    <source>
        <dbReference type="ARBA" id="ARBA00022478"/>
    </source>
</evidence>
<dbReference type="InterPro" id="IPR007634">
    <property type="entry name" value="RNA_pol_sigma_54_DNA-bd"/>
</dbReference>
<dbReference type="GeneID" id="98568460"/>
<keyword evidence="2" id="KW-0240">DNA-directed RNA polymerase</keyword>
<evidence type="ECO:0000259" key="10">
    <source>
        <dbReference type="Pfam" id="PF04963"/>
    </source>
</evidence>
<dbReference type="GO" id="GO:0016987">
    <property type="term" value="F:sigma factor activity"/>
    <property type="evidence" value="ECO:0007669"/>
    <property type="project" value="UniProtKB-KW"/>
</dbReference>
<reference evidence="11 12" key="1">
    <citation type="submission" date="2017-05" db="EMBL/GenBank/DDBJ databases">
        <title>Vagococcus spp. assemblies.</title>
        <authorList>
            <person name="Gulvik C.A."/>
        </authorList>
    </citation>
    <scope>NUCLEOTIDE SEQUENCE [LARGE SCALE GENOMIC DNA]</scope>
    <source>
        <strain evidence="11 12">NCFB 2777</strain>
    </source>
</reference>
<dbReference type="Gene3D" id="1.10.10.60">
    <property type="entry name" value="Homeodomain-like"/>
    <property type="match status" value="1"/>
</dbReference>
<dbReference type="PROSITE" id="PS50044">
    <property type="entry name" value="SIGMA54_3"/>
    <property type="match status" value="1"/>
</dbReference>
<dbReference type="GO" id="GO:0016779">
    <property type="term" value="F:nucleotidyltransferase activity"/>
    <property type="evidence" value="ECO:0007669"/>
    <property type="project" value="UniProtKB-KW"/>
</dbReference>
<dbReference type="GO" id="GO:0000428">
    <property type="term" value="C:DNA-directed RNA polymerase complex"/>
    <property type="evidence" value="ECO:0007669"/>
    <property type="project" value="UniProtKB-KW"/>
</dbReference>
<dbReference type="PANTHER" id="PTHR32248">
    <property type="entry name" value="RNA POLYMERASE SIGMA-54 FACTOR"/>
    <property type="match status" value="1"/>
</dbReference>
<gene>
    <name evidence="11" type="ORF">CBF35_08760</name>
</gene>
<evidence type="ECO:0000313" key="12">
    <source>
        <dbReference type="Proteomes" id="UP000287239"/>
    </source>
</evidence>
<evidence type="ECO:0000259" key="9">
    <source>
        <dbReference type="Pfam" id="PF04552"/>
    </source>
</evidence>
<keyword evidence="7" id="KW-0238">DNA-binding</keyword>
<dbReference type="PRINTS" id="PR00045">
    <property type="entry name" value="SIGMA54FCT"/>
</dbReference>
<dbReference type="InterPro" id="IPR007046">
    <property type="entry name" value="RNA_pol_sigma_54_core-bd"/>
</dbReference>
<dbReference type="Pfam" id="PF04963">
    <property type="entry name" value="Sigma54_CBD"/>
    <property type="match status" value="1"/>
</dbReference>
<comment type="caution">
    <text evidence="11">The sequence shown here is derived from an EMBL/GenBank/DDBJ whole genome shotgun (WGS) entry which is preliminary data.</text>
</comment>
<dbReference type="EMBL" id="NGJU01000012">
    <property type="protein sequence ID" value="RST94951.1"/>
    <property type="molecule type" value="Genomic_DNA"/>
</dbReference>